<dbReference type="OrthoDB" id="2866996at2759"/>
<organism evidence="4 5">
    <name type="scientific">Nitzschia inconspicua</name>
    <dbReference type="NCBI Taxonomy" id="303405"/>
    <lineage>
        <taxon>Eukaryota</taxon>
        <taxon>Sar</taxon>
        <taxon>Stramenopiles</taxon>
        <taxon>Ochrophyta</taxon>
        <taxon>Bacillariophyta</taxon>
        <taxon>Bacillariophyceae</taxon>
        <taxon>Bacillariophycidae</taxon>
        <taxon>Bacillariales</taxon>
        <taxon>Bacillariaceae</taxon>
        <taxon>Nitzschia</taxon>
    </lineage>
</organism>
<feature type="domain" description="Endonuclease/exonuclease/phosphatase" evidence="3">
    <location>
        <begin position="96"/>
        <end position="340"/>
    </location>
</feature>
<protein>
    <submittedName>
        <fullName evidence="4">Mut7-C RNAse domain containing protein</fullName>
    </submittedName>
</protein>
<accession>A0A9K3KRQ7</accession>
<feature type="compositionally biased region" description="Basic residues" evidence="1">
    <location>
        <begin position="1"/>
        <end position="16"/>
    </location>
</feature>
<dbReference type="EMBL" id="JAGRRH010000020">
    <property type="protein sequence ID" value="KAG7348316.1"/>
    <property type="molecule type" value="Genomic_DNA"/>
</dbReference>
<dbReference type="Pfam" id="PF03372">
    <property type="entry name" value="Exo_endo_phos"/>
    <property type="match status" value="1"/>
</dbReference>
<feature type="compositionally biased region" description="Basic and acidic residues" evidence="1">
    <location>
        <begin position="17"/>
        <end position="30"/>
    </location>
</feature>
<dbReference type="PANTHER" id="PTHR12121">
    <property type="entry name" value="CARBON CATABOLITE REPRESSOR PROTEIN 4"/>
    <property type="match status" value="1"/>
</dbReference>
<reference evidence="4" key="1">
    <citation type="journal article" date="2021" name="Sci. Rep.">
        <title>Diploid genomic architecture of Nitzschia inconspicua, an elite biomass production diatom.</title>
        <authorList>
            <person name="Oliver A."/>
            <person name="Podell S."/>
            <person name="Pinowska A."/>
            <person name="Traller J.C."/>
            <person name="Smith S.R."/>
            <person name="McClure R."/>
            <person name="Beliaev A."/>
            <person name="Bohutskyi P."/>
            <person name="Hill E.A."/>
            <person name="Rabines A."/>
            <person name="Zheng H."/>
            <person name="Allen L.Z."/>
            <person name="Kuo A."/>
            <person name="Grigoriev I.V."/>
            <person name="Allen A.E."/>
            <person name="Hazlebeck D."/>
            <person name="Allen E.E."/>
        </authorList>
    </citation>
    <scope>NUCLEOTIDE SEQUENCE</scope>
    <source>
        <strain evidence="4">Hildebrandi</strain>
    </source>
</reference>
<dbReference type="InterPro" id="IPR050410">
    <property type="entry name" value="CCR4/nocturin_mRNA_transcr"/>
</dbReference>
<dbReference type="GO" id="GO:0000175">
    <property type="term" value="F:3'-5'-RNA exonuclease activity"/>
    <property type="evidence" value="ECO:0007669"/>
    <property type="project" value="TreeGrafter"/>
</dbReference>
<feature type="domain" description="Mut7-C RNAse" evidence="2">
    <location>
        <begin position="407"/>
        <end position="558"/>
    </location>
</feature>
<evidence type="ECO:0000313" key="5">
    <source>
        <dbReference type="Proteomes" id="UP000693970"/>
    </source>
</evidence>
<dbReference type="Proteomes" id="UP000693970">
    <property type="component" value="Unassembled WGS sequence"/>
</dbReference>
<keyword evidence="5" id="KW-1185">Reference proteome</keyword>
<dbReference type="Pfam" id="PF01927">
    <property type="entry name" value="Mut7-C"/>
    <property type="match status" value="1"/>
</dbReference>
<dbReference type="InterPro" id="IPR002782">
    <property type="entry name" value="Mut7-C_RNAse_dom"/>
</dbReference>
<dbReference type="InterPro" id="IPR005135">
    <property type="entry name" value="Endo/exonuclease/phosphatase"/>
</dbReference>
<evidence type="ECO:0000313" key="4">
    <source>
        <dbReference type="EMBL" id="KAG7348316.1"/>
    </source>
</evidence>
<evidence type="ECO:0000256" key="1">
    <source>
        <dbReference type="SAM" id="MobiDB-lite"/>
    </source>
</evidence>
<dbReference type="PANTHER" id="PTHR12121:SF34">
    <property type="entry name" value="PROTEIN ANGEL"/>
    <property type="match status" value="1"/>
</dbReference>
<feature type="region of interest" description="Disordered" evidence="1">
    <location>
        <begin position="366"/>
        <end position="385"/>
    </location>
</feature>
<sequence length="786" mass="89045">MKKLKPKLSAPQKRRAKEQQKKKVLRRQSERQKGNWVEDCMDWIPVQEFHRALADSSEDQNDNDINSIEHQKTNCVENLLEEDGVNNSNVTLKIISWNVLADSYCNRSSHQNLPPKYQRVVFDRKKRPLIVQKTFQQLTEVLQPDFWALQEVDPPLGVAKLMTKAGYGVVETDSCKDGRVGRVDSCGLYYDKQKWICLEHKTVHLDDLAILQSGRVETPNESIRKIFKRSSSSLPHDSKNNTHKMYTNNLQGLQCSFVRKNAALLVRLEHLDSKRQVVVAVAHLFWNPAYEYVKLCQIHFVTQQIKAFCKKNEPVLLCGDFNSQPRSSVHQYLTKGKINAKRVAPWYALSRKASRLSDHEIKAAGNDDAQRAASHQGGEPPALDNDLAKSLEQLQLSDDGEEPVSVKYMLDFTLNKFCRWMRILGLDAALETEEEEQERTKNGNMVIFNRCVQEGRTLVTTSTRVIQRKDCPPGSYLLDTKSLLNLEQTLVHLLLSHGVKLEPNEMLSRCVVCNGNIDEVLNDQEKKQIFQNHQAPEEVHNDVLGVYQCDNCKQGYWWCEKPNSSASRVKSQATKLLELCIRGGVPVGEDFGMFGFVDVEKIRKEGSDQTNDSAHLMHHLDVVKWLQDENLTNPLEQMASAYATPDSGVESLPFTNVTSGFVGHLDYIMYEKGALNVTDLLYVPRSYEELNNLDISDGHLLPSCHWPSDHLAIGCSLELTQNEKTETVRPEPPPGSADLYCGVVNGSLAPVTKHGERCACGCVPAIPSLFEMAELRKQARLRQEAR</sequence>
<evidence type="ECO:0000259" key="2">
    <source>
        <dbReference type="Pfam" id="PF01927"/>
    </source>
</evidence>
<reference evidence="4" key="2">
    <citation type="submission" date="2021-04" db="EMBL/GenBank/DDBJ databases">
        <authorList>
            <person name="Podell S."/>
        </authorList>
    </citation>
    <scope>NUCLEOTIDE SEQUENCE</scope>
    <source>
        <strain evidence="4">Hildebrandi</strain>
    </source>
</reference>
<gene>
    <name evidence="4" type="ORF">IV203_017021</name>
</gene>
<comment type="caution">
    <text evidence="4">The sequence shown here is derived from an EMBL/GenBank/DDBJ whole genome shotgun (WGS) entry which is preliminary data.</text>
</comment>
<feature type="region of interest" description="Disordered" evidence="1">
    <location>
        <begin position="1"/>
        <end position="30"/>
    </location>
</feature>
<evidence type="ECO:0000259" key="3">
    <source>
        <dbReference type="Pfam" id="PF03372"/>
    </source>
</evidence>
<proteinExistence type="predicted"/>
<name>A0A9K3KRQ7_9STRA</name>
<dbReference type="AlphaFoldDB" id="A0A9K3KRQ7"/>